<dbReference type="InterPro" id="IPR001789">
    <property type="entry name" value="Sig_transdc_resp-reg_receiver"/>
</dbReference>
<dbReference type="FunFam" id="3.30.70.270:FF:000001">
    <property type="entry name" value="Diguanylate cyclase domain protein"/>
    <property type="match status" value="1"/>
</dbReference>
<dbReference type="InterPro" id="IPR029787">
    <property type="entry name" value="Nucleotide_cyclase"/>
</dbReference>
<dbReference type="AlphaFoldDB" id="A0A7C2TIV0"/>
<feature type="domain" description="GGDEF" evidence="5">
    <location>
        <begin position="173"/>
        <end position="306"/>
    </location>
</feature>
<dbReference type="InterPro" id="IPR011006">
    <property type="entry name" value="CheY-like_superfamily"/>
</dbReference>
<dbReference type="GO" id="GO:0000160">
    <property type="term" value="P:phosphorelay signal transduction system"/>
    <property type="evidence" value="ECO:0007669"/>
    <property type="project" value="InterPro"/>
</dbReference>
<evidence type="ECO:0000313" key="6">
    <source>
        <dbReference type="EMBL" id="HET98684.1"/>
    </source>
</evidence>
<feature type="domain" description="Response regulatory" evidence="4">
    <location>
        <begin position="16"/>
        <end position="130"/>
    </location>
</feature>
<dbReference type="GO" id="GO:0052621">
    <property type="term" value="F:diguanylate cyclase activity"/>
    <property type="evidence" value="ECO:0007669"/>
    <property type="project" value="UniProtKB-EC"/>
</dbReference>
<dbReference type="SUPFAM" id="SSF52172">
    <property type="entry name" value="CheY-like"/>
    <property type="match status" value="1"/>
</dbReference>
<dbReference type="PANTHER" id="PTHR45138:SF9">
    <property type="entry name" value="DIGUANYLATE CYCLASE DGCM-RELATED"/>
    <property type="match status" value="1"/>
</dbReference>
<comment type="caution">
    <text evidence="6">The sequence shown here is derived from an EMBL/GenBank/DDBJ whole genome shotgun (WGS) entry which is preliminary data.</text>
</comment>
<dbReference type="CDD" id="cd01949">
    <property type="entry name" value="GGDEF"/>
    <property type="match status" value="1"/>
</dbReference>
<dbReference type="InterPro" id="IPR050469">
    <property type="entry name" value="Diguanylate_Cyclase"/>
</dbReference>
<name>A0A7C2TIV0_9BACT</name>
<feature type="modified residue" description="4-aspartylphosphate" evidence="3">
    <location>
        <position position="65"/>
    </location>
</feature>
<dbReference type="Proteomes" id="UP000885986">
    <property type="component" value="Unassembled WGS sequence"/>
</dbReference>
<dbReference type="Gene3D" id="3.40.50.2300">
    <property type="match status" value="1"/>
</dbReference>
<dbReference type="PROSITE" id="PS50110">
    <property type="entry name" value="RESPONSE_REGULATORY"/>
    <property type="match status" value="1"/>
</dbReference>
<dbReference type="PANTHER" id="PTHR45138">
    <property type="entry name" value="REGULATORY COMPONENTS OF SENSORY TRANSDUCTION SYSTEM"/>
    <property type="match status" value="1"/>
</dbReference>
<dbReference type="Pfam" id="PF00990">
    <property type="entry name" value="GGDEF"/>
    <property type="match status" value="1"/>
</dbReference>
<accession>A0A7C2TIV0</accession>
<evidence type="ECO:0000256" key="2">
    <source>
        <dbReference type="ARBA" id="ARBA00034247"/>
    </source>
</evidence>
<sequence length="310" mass="35047">MNQTPPAEPEIEPPIKILAVDDDPQIIAMLKSAITAFGFQCDTAADGVEALAKAQEEKFAIVLTDLTMPRMDGMTLLRELKNLYPRLDVIVITGYAENFSYTDVIKAGACDFIAKPFNIDELEAKLRRALREQDLVRKLEHISMCDSLTGLHNRRGFEVKLREEIARGQRQNYPVFLAIIDMDKFKSYNDQHGHQAGDEALKSLGRLLLSHTRDKVDWCCRQGGDEFAIILPYASDEQARAVCRRILEQYRLNPFGETTLSIGLARFVGSPQNNLEEDIDNFVRRADEAMYRAKKTGGDRICFDDSLPTD</sequence>
<dbReference type="InterPro" id="IPR000160">
    <property type="entry name" value="GGDEF_dom"/>
</dbReference>
<dbReference type="InterPro" id="IPR043128">
    <property type="entry name" value="Rev_trsase/Diguanyl_cyclase"/>
</dbReference>
<dbReference type="CDD" id="cd17536">
    <property type="entry name" value="REC_YesN-like"/>
    <property type="match status" value="1"/>
</dbReference>
<dbReference type="EC" id="2.7.7.65" evidence="1"/>
<gene>
    <name evidence="6" type="ORF">ENN98_08405</name>
</gene>
<dbReference type="EMBL" id="DSDS01000188">
    <property type="protein sequence ID" value="HET98684.1"/>
    <property type="molecule type" value="Genomic_DNA"/>
</dbReference>
<proteinExistence type="predicted"/>
<dbReference type="Pfam" id="PF00072">
    <property type="entry name" value="Response_reg"/>
    <property type="match status" value="1"/>
</dbReference>
<keyword evidence="3" id="KW-0597">Phosphoprotein</keyword>
<evidence type="ECO:0000259" key="4">
    <source>
        <dbReference type="PROSITE" id="PS50110"/>
    </source>
</evidence>
<protein>
    <recommendedName>
        <fullName evidence="1">diguanylate cyclase</fullName>
        <ecNumber evidence="1">2.7.7.65</ecNumber>
    </recommendedName>
</protein>
<evidence type="ECO:0000256" key="1">
    <source>
        <dbReference type="ARBA" id="ARBA00012528"/>
    </source>
</evidence>
<comment type="catalytic activity">
    <reaction evidence="2">
        <text>2 GTP = 3',3'-c-di-GMP + 2 diphosphate</text>
        <dbReference type="Rhea" id="RHEA:24898"/>
        <dbReference type="ChEBI" id="CHEBI:33019"/>
        <dbReference type="ChEBI" id="CHEBI:37565"/>
        <dbReference type="ChEBI" id="CHEBI:58805"/>
        <dbReference type="EC" id="2.7.7.65"/>
    </reaction>
</comment>
<dbReference type="SMART" id="SM00448">
    <property type="entry name" value="REC"/>
    <property type="match status" value="1"/>
</dbReference>
<dbReference type="Gene3D" id="3.30.70.270">
    <property type="match status" value="1"/>
</dbReference>
<dbReference type="SMART" id="SM00267">
    <property type="entry name" value="GGDEF"/>
    <property type="match status" value="1"/>
</dbReference>
<evidence type="ECO:0000256" key="3">
    <source>
        <dbReference type="PROSITE-ProRule" id="PRU00169"/>
    </source>
</evidence>
<organism evidence="6">
    <name type="scientific">Desulfurivibrio alkaliphilus</name>
    <dbReference type="NCBI Taxonomy" id="427923"/>
    <lineage>
        <taxon>Bacteria</taxon>
        <taxon>Pseudomonadati</taxon>
        <taxon>Thermodesulfobacteriota</taxon>
        <taxon>Desulfobulbia</taxon>
        <taxon>Desulfobulbales</taxon>
        <taxon>Desulfobulbaceae</taxon>
        <taxon>Desulfurivibrio</taxon>
    </lineage>
</organism>
<dbReference type="NCBIfam" id="TIGR00254">
    <property type="entry name" value="GGDEF"/>
    <property type="match status" value="1"/>
</dbReference>
<reference evidence="6" key="1">
    <citation type="journal article" date="2020" name="mSystems">
        <title>Genome- and Community-Level Interaction Insights into Carbon Utilization and Element Cycling Functions of Hydrothermarchaeota in Hydrothermal Sediment.</title>
        <authorList>
            <person name="Zhou Z."/>
            <person name="Liu Y."/>
            <person name="Xu W."/>
            <person name="Pan J."/>
            <person name="Luo Z.H."/>
            <person name="Li M."/>
        </authorList>
    </citation>
    <scope>NUCLEOTIDE SEQUENCE [LARGE SCALE GENOMIC DNA]</scope>
    <source>
        <strain evidence="6">SpSt-1224</strain>
    </source>
</reference>
<evidence type="ECO:0000259" key="5">
    <source>
        <dbReference type="PROSITE" id="PS50887"/>
    </source>
</evidence>
<dbReference type="PROSITE" id="PS50887">
    <property type="entry name" value="GGDEF"/>
    <property type="match status" value="1"/>
</dbReference>
<dbReference type="SUPFAM" id="SSF55073">
    <property type="entry name" value="Nucleotide cyclase"/>
    <property type="match status" value="1"/>
</dbReference>